<proteinExistence type="predicted"/>
<dbReference type="PANTHER" id="PTHR28155:SF1">
    <property type="entry name" value="DNA-DIRECTED RNA POLYMERASE I SUBUNIT RPA34.5-DOMAIN-CONTAINING PROTEIN"/>
    <property type="match status" value="1"/>
</dbReference>
<dbReference type="Gene3D" id="6.20.250.70">
    <property type="match status" value="1"/>
</dbReference>
<dbReference type="InterPro" id="IPR053263">
    <property type="entry name" value="Euk_RPA34_RNAP_subunit"/>
</dbReference>
<evidence type="ECO:0008006" key="4">
    <source>
        <dbReference type="Google" id="ProtNLM"/>
    </source>
</evidence>
<dbReference type="EMBL" id="OX365766">
    <property type="protein sequence ID" value="CAI4034282.1"/>
    <property type="molecule type" value="Genomic_DNA"/>
</dbReference>
<feature type="compositionally biased region" description="Basic residues" evidence="1">
    <location>
        <begin position="211"/>
        <end position="235"/>
    </location>
</feature>
<organism evidence="2 3">
    <name type="scientific">Saccharomyces mikatae IFO 1815</name>
    <dbReference type="NCBI Taxonomy" id="226126"/>
    <lineage>
        <taxon>Eukaryota</taxon>
        <taxon>Fungi</taxon>
        <taxon>Dikarya</taxon>
        <taxon>Ascomycota</taxon>
        <taxon>Saccharomycotina</taxon>
        <taxon>Saccharomycetes</taxon>
        <taxon>Saccharomycetales</taxon>
        <taxon>Saccharomycetaceae</taxon>
        <taxon>Saccharomyces</taxon>
    </lineage>
</organism>
<evidence type="ECO:0000313" key="2">
    <source>
        <dbReference type="EMBL" id="CAI4034282.1"/>
    </source>
</evidence>
<gene>
    <name evidence="2" type="primary">SMKI10G0670</name>
    <name evidence="2" type="ORF">SMKI_10G0670</name>
</gene>
<accession>A0AA35IP18</accession>
<dbReference type="Proteomes" id="UP001161438">
    <property type="component" value="Chromosome 10"/>
</dbReference>
<evidence type="ECO:0000313" key="3">
    <source>
        <dbReference type="Proteomes" id="UP001161438"/>
    </source>
</evidence>
<dbReference type="RefSeq" id="XP_056077403.1">
    <property type="nucleotide sequence ID" value="XM_056223379.1"/>
</dbReference>
<dbReference type="PANTHER" id="PTHR28155">
    <property type="entry name" value="ACR243WP"/>
    <property type="match status" value="1"/>
</dbReference>
<feature type="region of interest" description="Disordered" evidence="1">
    <location>
        <begin position="179"/>
        <end position="235"/>
    </location>
</feature>
<evidence type="ECO:0000256" key="1">
    <source>
        <dbReference type="SAM" id="MobiDB-lite"/>
    </source>
</evidence>
<dbReference type="GO" id="GO:0006360">
    <property type="term" value="P:transcription by RNA polymerase I"/>
    <property type="evidence" value="ECO:0007669"/>
    <property type="project" value="InterPro"/>
</dbReference>
<feature type="compositionally biased region" description="Basic and acidic residues" evidence="1">
    <location>
        <begin position="179"/>
        <end position="194"/>
    </location>
</feature>
<sequence length="235" mass="26911">MSKLSKDYVSDSDSEDEVISNEFSIPDGFKKCKHLKSFPLNSDNKKNSKQQQVWLIKFPSNVDISKLKSLPVGFESYTTMSIDNHDYKIMDDTDIESSLTQDNLSNMTLLVPTESRESLKIASAAKDNTPLQFDKVFSISETAKIPAIDFAKVKVPRKNVPKVEGLKLEHFATGYDAKDSHVTKNVMTKEDKKESKKRSHQHEDEGESNEKKKKKEKKEKKVKKDKKDKKKKHKD</sequence>
<name>A0AA35IP18_SACMI</name>
<protein>
    <recommendedName>
        <fullName evidence="4">DNA-directed RNA polymerase I subunit RPA34</fullName>
    </recommendedName>
</protein>
<dbReference type="GeneID" id="80919099"/>
<reference evidence="2" key="1">
    <citation type="submission" date="2022-10" db="EMBL/GenBank/DDBJ databases">
        <authorList>
            <person name="Byrne P K."/>
        </authorList>
    </citation>
    <scope>NUCLEOTIDE SEQUENCE</scope>
    <source>
        <strain evidence="2">IFO1815</strain>
    </source>
</reference>
<dbReference type="InterPro" id="IPR013240">
    <property type="entry name" value="DNA-dir_RNA_pol1_su_RPA34"/>
</dbReference>
<dbReference type="Pfam" id="PF08208">
    <property type="entry name" value="RNA_polI_A34"/>
    <property type="match status" value="1"/>
</dbReference>
<dbReference type="AlphaFoldDB" id="A0AA35IP18"/>
<keyword evidence="3" id="KW-1185">Reference proteome</keyword>